<sequence length="50" mass="5646">MDTRTRRCVGVEALLRWVIQSSEPKPGGHSSARRHASARRIDLFPTTRGE</sequence>
<name>A0ABW9AZ50_9BURK</name>
<comment type="caution">
    <text evidence="2">The sequence shown here is derived from an EMBL/GenBank/DDBJ whole genome shotgun (WGS) entry which is preliminary data.</text>
</comment>
<organism evidence="2 3">
    <name type="scientific">Paraburkholderia dipogonis</name>
    <dbReference type="NCBI Taxonomy" id="1211383"/>
    <lineage>
        <taxon>Bacteria</taxon>
        <taxon>Pseudomonadati</taxon>
        <taxon>Pseudomonadota</taxon>
        <taxon>Betaproteobacteria</taxon>
        <taxon>Burkholderiales</taxon>
        <taxon>Burkholderiaceae</taxon>
        <taxon>Paraburkholderia</taxon>
    </lineage>
</organism>
<accession>A0ABW9AZ50</accession>
<evidence type="ECO:0000256" key="1">
    <source>
        <dbReference type="SAM" id="MobiDB-lite"/>
    </source>
</evidence>
<evidence type="ECO:0000313" key="2">
    <source>
        <dbReference type="EMBL" id="MFM0005163.1"/>
    </source>
</evidence>
<gene>
    <name evidence="2" type="ORF">PQR57_29690</name>
</gene>
<protein>
    <submittedName>
        <fullName evidence="2">Uncharacterized protein</fullName>
    </submittedName>
</protein>
<dbReference type="RefSeq" id="WP_408179932.1">
    <property type="nucleotide sequence ID" value="NZ_JAQQEZ010000026.1"/>
</dbReference>
<feature type="region of interest" description="Disordered" evidence="1">
    <location>
        <begin position="21"/>
        <end position="50"/>
    </location>
</feature>
<dbReference type="EMBL" id="JAQQEZ010000026">
    <property type="protein sequence ID" value="MFM0005163.1"/>
    <property type="molecule type" value="Genomic_DNA"/>
</dbReference>
<dbReference type="Proteomes" id="UP001629230">
    <property type="component" value="Unassembled WGS sequence"/>
</dbReference>
<proteinExistence type="predicted"/>
<evidence type="ECO:0000313" key="3">
    <source>
        <dbReference type="Proteomes" id="UP001629230"/>
    </source>
</evidence>
<reference evidence="2 3" key="1">
    <citation type="journal article" date="2024" name="Chem. Sci.">
        <title>Discovery of megapolipeptins by genome mining of a Burkholderiales bacteria collection.</title>
        <authorList>
            <person name="Paulo B.S."/>
            <person name="Recchia M.J.J."/>
            <person name="Lee S."/>
            <person name="Fergusson C.H."/>
            <person name="Romanowski S.B."/>
            <person name="Hernandez A."/>
            <person name="Krull N."/>
            <person name="Liu D.Y."/>
            <person name="Cavanagh H."/>
            <person name="Bos A."/>
            <person name="Gray C.A."/>
            <person name="Murphy B.T."/>
            <person name="Linington R.G."/>
            <person name="Eustaquio A.S."/>
        </authorList>
    </citation>
    <scope>NUCLEOTIDE SEQUENCE [LARGE SCALE GENOMIC DNA]</scope>
    <source>
        <strain evidence="2 3">RL17-350-BIC-A</strain>
    </source>
</reference>
<keyword evidence="3" id="KW-1185">Reference proteome</keyword>